<dbReference type="OrthoDB" id="3026777at2759"/>
<dbReference type="InterPro" id="IPR011701">
    <property type="entry name" value="MFS"/>
</dbReference>
<evidence type="ECO:0000256" key="3">
    <source>
        <dbReference type="ARBA" id="ARBA00022692"/>
    </source>
</evidence>
<keyword evidence="7" id="KW-1185">Reference proteome</keyword>
<evidence type="ECO:0000313" key="7">
    <source>
        <dbReference type="Proteomes" id="UP000749559"/>
    </source>
</evidence>
<name>A0A8J1U5C6_OWEFU</name>
<dbReference type="InterPro" id="IPR001958">
    <property type="entry name" value="Tet-R_TetA/multi-R_MdtG-like"/>
</dbReference>
<comment type="caution">
    <text evidence="6">The sequence shown here is derived from an EMBL/GenBank/DDBJ whole genome shotgun (WGS) entry which is preliminary data.</text>
</comment>
<dbReference type="Pfam" id="PF07690">
    <property type="entry name" value="MFS_1"/>
    <property type="match status" value="1"/>
</dbReference>
<gene>
    <name evidence="6" type="ORF">OFUS_LOCUS16955</name>
</gene>
<dbReference type="Gene3D" id="1.20.1250.20">
    <property type="entry name" value="MFS general substrate transporter like domains"/>
    <property type="match status" value="1"/>
</dbReference>
<dbReference type="PRINTS" id="PR01035">
    <property type="entry name" value="TCRTETA"/>
</dbReference>
<dbReference type="PROSITE" id="PS00216">
    <property type="entry name" value="SUGAR_TRANSPORT_1"/>
    <property type="match status" value="1"/>
</dbReference>
<evidence type="ECO:0000256" key="1">
    <source>
        <dbReference type="ARBA" id="ARBA00004141"/>
    </source>
</evidence>
<dbReference type="InterPro" id="IPR036259">
    <property type="entry name" value="MFS_trans_sf"/>
</dbReference>
<evidence type="ECO:0000256" key="5">
    <source>
        <dbReference type="ARBA" id="ARBA00023136"/>
    </source>
</evidence>
<dbReference type="GO" id="GO:0016020">
    <property type="term" value="C:membrane"/>
    <property type="evidence" value="ECO:0007669"/>
    <property type="project" value="UniProtKB-SubCell"/>
</dbReference>
<dbReference type="SUPFAM" id="SSF103473">
    <property type="entry name" value="MFS general substrate transporter"/>
    <property type="match status" value="1"/>
</dbReference>
<keyword evidence="3" id="KW-0812">Transmembrane</keyword>
<dbReference type="PANTHER" id="PTHR23507">
    <property type="entry name" value="ZGC:174356"/>
    <property type="match status" value="1"/>
</dbReference>
<dbReference type="EMBL" id="CAIIXF020000008">
    <property type="protein sequence ID" value="CAH1791917.1"/>
    <property type="molecule type" value="Genomic_DNA"/>
</dbReference>
<protein>
    <submittedName>
        <fullName evidence="6">Uncharacterized protein</fullName>
    </submittedName>
</protein>
<evidence type="ECO:0000313" key="6">
    <source>
        <dbReference type="EMBL" id="CAH1791917.1"/>
    </source>
</evidence>
<keyword evidence="5" id="KW-0472">Membrane</keyword>
<comment type="subcellular location">
    <subcellularLocation>
        <location evidence="2">Cell membrane</location>
    </subcellularLocation>
    <subcellularLocation>
        <location evidence="1">Membrane</location>
        <topology evidence="1">Multi-pass membrane protein</topology>
    </subcellularLocation>
</comment>
<reference evidence="6" key="1">
    <citation type="submission" date="2022-03" db="EMBL/GenBank/DDBJ databases">
        <authorList>
            <person name="Martin C."/>
        </authorList>
    </citation>
    <scope>NUCLEOTIDE SEQUENCE</scope>
</reference>
<dbReference type="Proteomes" id="UP000749559">
    <property type="component" value="Unassembled WGS sequence"/>
</dbReference>
<keyword evidence="4" id="KW-1133">Transmembrane helix</keyword>
<organism evidence="6 7">
    <name type="scientific">Owenia fusiformis</name>
    <name type="common">Polychaete worm</name>
    <dbReference type="NCBI Taxonomy" id="6347"/>
    <lineage>
        <taxon>Eukaryota</taxon>
        <taxon>Metazoa</taxon>
        <taxon>Spiralia</taxon>
        <taxon>Lophotrochozoa</taxon>
        <taxon>Annelida</taxon>
        <taxon>Polychaeta</taxon>
        <taxon>Sedentaria</taxon>
        <taxon>Canalipalpata</taxon>
        <taxon>Sabellida</taxon>
        <taxon>Oweniida</taxon>
        <taxon>Oweniidae</taxon>
        <taxon>Owenia</taxon>
    </lineage>
</organism>
<dbReference type="InterPro" id="IPR005829">
    <property type="entry name" value="Sugar_transporter_CS"/>
</dbReference>
<dbReference type="AlphaFoldDB" id="A0A8J1U5C6"/>
<proteinExistence type="predicted"/>
<evidence type="ECO:0000256" key="2">
    <source>
        <dbReference type="ARBA" id="ARBA00004236"/>
    </source>
</evidence>
<dbReference type="PANTHER" id="PTHR23507:SF1">
    <property type="entry name" value="FI18259P1-RELATED"/>
    <property type="match status" value="1"/>
</dbReference>
<evidence type="ECO:0000256" key="4">
    <source>
        <dbReference type="ARBA" id="ARBA00022989"/>
    </source>
</evidence>
<dbReference type="GO" id="GO:0022857">
    <property type="term" value="F:transmembrane transporter activity"/>
    <property type="evidence" value="ECO:0007669"/>
    <property type="project" value="InterPro"/>
</dbReference>
<accession>A0A8J1U5C6</accession>
<sequence length="479" mass="53403">MEDHNSIDQDESKPLMQKHPDDKDSHITIPKRRVIIEPVMCMYFIAMSPIFIVGEQYIYSRVAEDHGFKFDSRGEISDCAVNHSSPEYQKEKAVQEVTSRWLLILEVAITVPSIFSTVIIGAYSDKAGRKIAFIAPIIGCSLRGITYMIVVYFRLPLHWLILSSVFEGLAGSTGSAILSCFAYACDVSTVENRSFRITVMEISIGIGNAIAVGSTGPLIKATGYMVPYVIITGVHLVNLTYACFFVPETVKEQPNTNFFTLNHFKDTFKLYVKDNGTKRRWKLIILLVVFFFCEMVIAGSKGPQALKLLKSPLCFNSVLFGLYQAAQGLSMQTGTMIAVKLFQKRVSDVWFAFFGCFGGMATNIFFGFANTRLLIFMVVIVAFTGNMVLPMVRSMMSKLVQPLEQGSLFASQASARALCVLTSQFMFTATYAATLGIWNGIAFMLMAGNNLIALLVIILYMVLIKREKKKETEKYASIN</sequence>